<accession>A0AAD9XU34</accession>
<sequence>MHPFSIVALFFYKKSIDATETDLQNPPANSSFLLFGRLKMGRSGLPIIMIRMIFAVMMVIFTEAADTNPVYNPCLDAKVSKWDGFTFGLAFSTKESFFMNQTQLSPCDIRLPLPDSNARLAVFRPKVDEMTLISIENTAFAPVTSYMVAFAGQKYAARSIPIMVYDNTHTITKYTLVLEFQHGTLQNLFWKSFGCDSCSGDSICLNKQDCGVPNPKCKSNGGPVDCTLAIQLTFSGTDKNLEALNSWFELKNFQKHSLYGLYSGVIDSLPNLPN</sequence>
<reference evidence="1" key="1">
    <citation type="journal article" date="2023" name="Plant J.">
        <title>Genome sequences and population genomics provide insights into the demographic history, inbreeding, and mutation load of two 'living fossil' tree species of Dipteronia.</title>
        <authorList>
            <person name="Feng Y."/>
            <person name="Comes H.P."/>
            <person name="Chen J."/>
            <person name="Zhu S."/>
            <person name="Lu R."/>
            <person name="Zhang X."/>
            <person name="Li P."/>
            <person name="Qiu J."/>
            <person name="Olsen K.M."/>
            <person name="Qiu Y."/>
        </authorList>
    </citation>
    <scope>NUCLEOTIDE SEQUENCE</scope>
    <source>
        <strain evidence="1">KIB01</strain>
    </source>
</reference>
<dbReference type="InterPro" id="IPR044248">
    <property type="entry name" value="DPH3/4-like"/>
</dbReference>
<dbReference type="GO" id="GO:0017183">
    <property type="term" value="P:protein histidyl modification to diphthamide"/>
    <property type="evidence" value="ECO:0007669"/>
    <property type="project" value="InterPro"/>
</dbReference>
<keyword evidence="2" id="KW-1185">Reference proteome</keyword>
<dbReference type="GO" id="GO:0046872">
    <property type="term" value="F:metal ion binding"/>
    <property type="evidence" value="ECO:0007669"/>
    <property type="project" value="InterPro"/>
</dbReference>
<protein>
    <submittedName>
        <fullName evidence="1">Uncharacterized protein</fullName>
    </submittedName>
</protein>
<comment type="caution">
    <text evidence="1">The sequence shown here is derived from an EMBL/GenBank/DDBJ whole genome shotgun (WGS) entry which is preliminary data.</text>
</comment>
<dbReference type="EMBL" id="JANJYI010000001">
    <property type="protein sequence ID" value="KAK2665177.1"/>
    <property type="molecule type" value="Genomic_DNA"/>
</dbReference>
<dbReference type="PANTHER" id="PTHR21454:SF44">
    <property type="entry name" value="EXPP1 PROTEIN"/>
    <property type="match status" value="1"/>
</dbReference>
<dbReference type="GO" id="GO:0005829">
    <property type="term" value="C:cytosol"/>
    <property type="evidence" value="ECO:0007669"/>
    <property type="project" value="TreeGrafter"/>
</dbReference>
<evidence type="ECO:0000313" key="1">
    <source>
        <dbReference type="EMBL" id="KAK2665177.1"/>
    </source>
</evidence>
<evidence type="ECO:0000313" key="2">
    <source>
        <dbReference type="Proteomes" id="UP001280121"/>
    </source>
</evidence>
<dbReference type="AlphaFoldDB" id="A0AAD9XU34"/>
<organism evidence="1 2">
    <name type="scientific">Dipteronia dyeriana</name>
    <dbReference type="NCBI Taxonomy" id="168575"/>
    <lineage>
        <taxon>Eukaryota</taxon>
        <taxon>Viridiplantae</taxon>
        <taxon>Streptophyta</taxon>
        <taxon>Embryophyta</taxon>
        <taxon>Tracheophyta</taxon>
        <taxon>Spermatophyta</taxon>
        <taxon>Magnoliopsida</taxon>
        <taxon>eudicotyledons</taxon>
        <taxon>Gunneridae</taxon>
        <taxon>Pentapetalae</taxon>
        <taxon>rosids</taxon>
        <taxon>malvids</taxon>
        <taxon>Sapindales</taxon>
        <taxon>Sapindaceae</taxon>
        <taxon>Hippocastanoideae</taxon>
        <taxon>Acereae</taxon>
        <taxon>Dipteronia</taxon>
    </lineage>
</organism>
<gene>
    <name evidence="1" type="ORF">Ddye_003751</name>
</gene>
<dbReference type="Proteomes" id="UP001280121">
    <property type="component" value="Unassembled WGS sequence"/>
</dbReference>
<name>A0AAD9XU34_9ROSI</name>
<dbReference type="PANTHER" id="PTHR21454">
    <property type="entry name" value="DPH3 HOMOLOG-RELATED"/>
    <property type="match status" value="1"/>
</dbReference>
<proteinExistence type="predicted"/>